<evidence type="ECO:0000256" key="6">
    <source>
        <dbReference type="SAM" id="MobiDB-lite"/>
    </source>
</evidence>
<dbReference type="Proteomes" id="UP000770661">
    <property type="component" value="Unassembled WGS sequence"/>
</dbReference>
<dbReference type="InterPro" id="IPR009786">
    <property type="entry name" value="Spot_14"/>
</dbReference>
<keyword evidence="8" id="KW-1185">Reference proteome</keyword>
<evidence type="ECO:0000256" key="4">
    <source>
        <dbReference type="ARBA" id="ARBA00022490"/>
    </source>
</evidence>
<dbReference type="GO" id="GO:0046890">
    <property type="term" value="P:regulation of lipid biosynthetic process"/>
    <property type="evidence" value="ECO:0007669"/>
    <property type="project" value="TreeGrafter"/>
</dbReference>
<comment type="caution">
    <text evidence="7">The sequence shown here is derived from an EMBL/GenBank/DDBJ whole genome shotgun (WGS) entry which is preliminary data.</text>
</comment>
<evidence type="ECO:0000313" key="7">
    <source>
        <dbReference type="EMBL" id="KAG0729066.1"/>
    </source>
</evidence>
<feature type="compositionally biased region" description="Polar residues" evidence="6">
    <location>
        <begin position="151"/>
        <end position="169"/>
    </location>
</feature>
<dbReference type="EMBL" id="JACEEZ010001576">
    <property type="protein sequence ID" value="KAG0729066.1"/>
    <property type="molecule type" value="Genomic_DNA"/>
</dbReference>
<evidence type="ECO:0000256" key="1">
    <source>
        <dbReference type="ARBA" id="ARBA00004123"/>
    </source>
</evidence>
<dbReference type="Pfam" id="PF07084">
    <property type="entry name" value="Spot_14"/>
    <property type="match status" value="1"/>
</dbReference>
<accession>A0A8J4YVA3</accession>
<protein>
    <submittedName>
        <fullName evidence="7">Mid1-interacting protein 1</fullName>
    </submittedName>
</protein>
<keyword evidence="4" id="KW-0963">Cytoplasm</keyword>
<evidence type="ECO:0000313" key="8">
    <source>
        <dbReference type="Proteomes" id="UP000770661"/>
    </source>
</evidence>
<evidence type="ECO:0000256" key="2">
    <source>
        <dbReference type="ARBA" id="ARBA00004496"/>
    </source>
</evidence>
<feature type="region of interest" description="Disordered" evidence="6">
    <location>
        <begin position="133"/>
        <end position="207"/>
    </location>
</feature>
<evidence type="ECO:0000256" key="3">
    <source>
        <dbReference type="ARBA" id="ARBA00009488"/>
    </source>
</evidence>
<sequence length="255" mass="27934">MFKQQRGPKLTYGGQRISMSHKAVSLSNNAMLYNSVDNFSGVEDTNNSVRMNKTDELSDFSSQSILCAMDRFVKSVNHMNETVMVPCRLLDVSMESTTKGPDKVPGMLRGNNKNPYILYNVLNSIKNDLIWGPTSNDDDDNENHTAVPSPFVNNTRWSDSGPASTTTDNVKGHFRRQSTLSTISMASSTSDGESEGCFDGSEGSDSVLEAEEGGEAAINVMDSLRNHLVGLNLCLSSLTDTASYITDRYQDEVNT</sequence>
<dbReference type="InterPro" id="IPR053719">
    <property type="entry name" value="Lipogen_MT_Stabilize_sf"/>
</dbReference>
<dbReference type="AlphaFoldDB" id="A0A8J4YVA3"/>
<evidence type="ECO:0000256" key="5">
    <source>
        <dbReference type="ARBA" id="ARBA00023242"/>
    </source>
</evidence>
<dbReference type="PANTHER" id="PTHR14315">
    <property type="entry name" value="SPOT14 FAMILY MEMBER"/>
    <property type="match status" value="1"/>
</dbReference>
<dbReference type="PANTHER" id="PTHR14315:SF17">
    <property type="entry name" value="MIP21584P"/>
    <property type="match status" value="1"/>
</dbReference>
<dbReference type="GO" id="GO:0005634">
    <property type="term" value="C:nucleus"/>
    <property type="evidence" value="ECO:0007669"/>
    <property type="project" value="UniProtKB-SubCell"/>
</dbReference>
<comment type="similarity">
    <text evidence="3">Belongs to the SPOT14 family.</text>
</comment>
<reference evidence="7" key="1">
    <citation type="submission" date="2020-07" db="EMBL/GenBank/DDBJ databases">
        <title>The High-quality genome of the commercially important snow crab, Chionoecetes opilio.</title>
        <authorList>
            <person name="Jeong J.-H."/>
            <person name="Ryu S."/>
        </authorList>
    </citation>
    <scope>NUCLEOTIDE SEQUENCE</scope>
    <source>
        <strain evidence="7">MADBK_172401_WGS</strain>
        <tissue evidence="7">Digestive gland</tissue>
    </source>
</reference>
<feature type="compositionally biased region" description="Polar residues" evidence="6">
    <location>
        <begin position="177"/>
        <end position="191"/>
    </location>
</feature>
<dbReference type="OrthoDB" id="5951908at2759"/>
<gene>
    <name evidence="7" type="primary">Mid1ip1_1</name>
    <name evidence="7" type="ORF">GWK47_031141</name>
</gene>
<proteinExistence type="inferred from homology"/>
<comment type="subcellular location">
    <subcellularLocation>
        <location evidence="2">Cytoplasm</location>
    </subcellularLocation>
    <subcellularLocation>
        <location evidence="1">Nucleus</location>
    </subcellularLocation>
</comment>
<dbReference type="Gene3D" id="6.10.140.1610">
    <property type="match status" value="1"/>
</dbReference>
<keyword evidence="5" id="KW-0539">Nucleus</keyword>
<organism evidence="7 8">
    <name type="scientific">Chionoecetes opilio</name>
    <name type="common">Atlantic snow crab</name>
    <name type="synonym">Cancer opilio</name>
    <dbReference type="NCBI Taxonomy" id="41210"/>
    <lineage>
        <taxon>Eukaryota</taxon>
        <taxon>Metazoa</taxon>
        <taxon>Ecdysozoa</taxon>
        <taxon>Arthropoda</taxon>
        <taxon>Crustacea</taxon>
        <taxon>Multicrustacea</taxon>
        <taxon>Malacostraca</taxon>
        <taxon>Eumalacostraca</taxon>
        <taxon>Eucarida</taxon>
        <taxon>Decapoda</taxon>
        <taxon>Pleocyemata</taxon>
        <taxon>Brachyura</taxon>
        <taxon>Eubrachyura</taxon>
        <taxon>Majoidea</taxon>
        <taxon>Majidae</taxon>
        <taxon>Chionoecetes</taxon>
    </lineage>
</organism>
<name>A0A8J4YVA3_CHIOP</name>
<dbReference type="GO" id="GO:0005829">
    <property type="term" value="C:cytosol"/>
    <property type="evidence" value="ECO:0007669"/>
    <property type="project" value="TreeGrafter"/>
</dbReference>